<feature type="transmembrane region" description="Helical" evidence="1">
    <location>
        <begin position="154"/>
        <end position="172"/>
    </location>
</feature>
<dbReference type="AlphaFoldDB" id="A0A1I7GV57"/>
<dbReference type="STRING" id="1224947.SAMN05216480_1068"/>
<keyword evidence="1" id="KW-0812">Transmembrane</keyword>
<protein>
    <recommendedName>
        <fullName evidence="4">DUF998 domain-containing protein</fullName>
    </recommendedName>
</protein>
<gene>
    <name evidence="2" type="ORF">SAMN05216480_1068</name>
</gene>
<dbReference type="Proteomes" id="UP000199138">
    <property type="component" value="Unassembled WGS sequence"/>
</dbReference>
<proteinExistence type="predicted"/>
<keyword evidence="1" id="KW-1133">Transmembrane helix</keyword>
<dbReference type="EMBL" id="FPBK01000006">
    <property type="protein sequence ID" value="SFU52334.1"/>
    <property type="molecule type" value="Genomic_DNA"/>
</dbReference>
<evidence type="ECO:0008006" key="4">
    <source>
        <dbReference type="Google" id="ProtNLM"/>
    </source>
</evidence>
<accession>A0A1I7GV57</accession>
<evidence type="ECO:0000313" key="3">
    <source>
        <dbReference type="Proteomes" id="UP000199138"/>
    </source>
</evidence>
<dbReference type="RefSeq" id="WP_093024905.1">
    <property type="nucleotide sequence ID" value="NZ_FPBK01000006.1"/>
</dbReference>
<feature type="transmembrane region" description="Helical" evidence="1">
    <location>
        <begin position="120"/>
        <end position="142"/>
    </location>
</feature>
<keyword evidence="3" id="KW-1185">Reference proteome</keyword>
<feature type="transmembrane region" description="Helical" evidence="1">
    <location>
        <begin position="87"/>
        <end position="108"/>
    </location>
</feature>
<reference evidence="3" key="1">
    <citation type="submission" date="2016-10" db="EMBL/GenBank/DDBJ databases">
        <authorList>
            <person name="Varghese N."/>
            <person name="Submissions S."/>
        </authorList>
    </citation>
    <scope>NUCLEOTIDE SEQUENCE [LARGE SCALE GENOMIC DNA]</scope>
    <source>
        <strain evidence="3">CGMCC 1.12333</strain>
    </source>
</reference>
<organism evidence="2 3">
    <name type="scientific">Pustulibacterium marinum</name>
    <dbReference type="NCBI Taxonomy" id="1224947"/>
    <lineage>
        <taxon>Bacteria</taxon>
        <taxon>Pseudomonadati</taxon>
        <taxon>Bacteroidota</taxon>
        <taxon>Flavobacteriia</taxon>
        <taxon>Flavobacteriales</taxon>
        <taxon>Flavobacteriaceae</taxon>
        <taxon>Pustulibacterium</taxon>
    </lineage>
</organism>
<name>A0A1I7GV57_9FLAO</name>
<keyword evidence="1" id="KW-0472">Membrane</keyword>
<feature type="transmembrane region" description="Helical" evidence="1">
    <location>
        <begin position="7"/>
        <end position="28"/>
    </location>
</feature>
<feature type="transmembrane region" description="Helical" evidence="1">
    <location>
        <begin position="62"/>
        <end position="80"/>
    </location>
</feature>
<sequence>MKPIWNTINKVIGFVNLIIGMIIFYMLFDLTKHHFNTIQSLSEHNGFHKIETSFFDLILEKWKILFNATLFTVSGMLLLSKKKLGWILSYSCWIVSAIILLPITIYGMRGVTTTLHEYEYWDQVYGGIGLLFSLTVLILLSLQPIRILHNIDRNSWLLSFGIVLLIFLMKSII</sequence>
<evidence type="ECO:0000256" key="1">
    <source>
        <dbReference type="SAM" id="Phobius"/>
    </source>
</evidence>
<evidence type="ECO:0000313" key="2">
    <source>
        <dbReference type="EMBL" id="SFU52334.1"/>
    </source>
</evidence>